<organism evidence="2 3">
    <name type="scientific">Dokdonia donghaensis DSW-1</name>
    <dbReference type="NCBI Taxonomy" id="1300343"/>
    <lineage>
        <taxon>Bacteria</taxon>
        <taxon>Pseudomonadati</taxon>
        <taxon>Bacteroidota</taxon>
        <taxon>Flavobacteriia</taxon>
        <taxon>Flavobacteriales</taxon>
        <taxon>Flavobacteriaceae</taxon>
        <taxon>Dokdonia</taxon>
    </lineage>
</organism>
<sequence length="110" mass="13110">MKLDFRWLPELTLRTLRVVAIGFLLLNLYSVYTAYTAVRSDLVPKYLTQYTAFPHYIFIAFYSLIIFYIWRILKGAIASQYWWMPVIAVVILESTKFFIYGFLMWVNPFG</sequence>
<dbReference type="KEGG" id="ddo:I597_1394"/>
<gene>
    <name evidence="2" type="ORF">NV36_12575</name>
</gene>
<dbReference type="PATRIC" id="fig|1300343.5.peg.1404"/>
<reference evidence="2 3" key="1">
    <citation type="submission" date="2014-10" db="EMBL/GenBank/DDBJ databases">
        <title>Draft genome sequence of the proteorhodopsin-containing marine bacterium Dokdonia donghaensis.</title>
        <authorList>
            <person name="Gomez-Consarnau L."/>
            <person name="Gonzalez J.M."/>
            <person name="Riedel T."/>
            <person name="Jaenicke S."/>
            <person name="Wagner-Doebler I."/>
            <person name="Fuhrman J.A."/>
        </authorList>
    </citation>
    <scope>NUCLEOTIDE SEQUENCE [LARGE SCALE GENOMIC DNA]</scope>
    <source>
        <strain evidence="2 3">DSW-1</strain>
    </source>
</reference>
<dbReference type="Proteomes" id="UP000030140">
    <property type="component" value="Unassembled WGS sequence"/>
</dbReference>
<dbReference type="AlphaFoldDB" id="A0A0A2GZ25"/>
<comment type="caution">
    <text evidence="2">The sequence shown here is derived from an EMBL/GenBank/DDBJ whole genome shotgun (WGS) entry which is preliminary data.</text>
</comment>
<name>A0A0A2GZ25_9FLAO</name>
<protein>
    <submittedName>
        <fullName evidence="2">Uncharacterized protein</fullName>
    </submittedName>
</protein>
<evidence type="ECO:0000256" key="1">
    <source>
        <dbReference type="SAM" id="Phobius"/>
    </source>
</evidence>
<dbReference type="OrthoDB" id="1443223at2"/>
<dbReference type="EMBL" id="JSAQ01000001">
    <property type="protein sequence ID" value="KGO07591.1"/>
    <property type="molecule type" value="Genomic_DNA"/>
</dbReference>
<feature type="transmembrane region" description="Helical" evidence="1">
    <location>
        <begin position="52"/>
        <end position="70"/>
    </location>
</feature>
<feature type="transmembrane region" description="Helical" evidence="1">
    <location>
        <begin position="82"/>
        <end position="106"/>
    </location>
</feature>
<accession>A0A0A2GZ25</accession>
<dbReference type="RefSeq" id="WP_035327779.1">
    <property type="nucleotide sequence ID" value="NZ_CP015125.1"/>
</dbReference>
<evidence type="ECO:0000313" key="3">
    <source>
        <dbReference type="Proteomes" id="UP000030140"/>
    </source>
</evidence>
<proteinExistence type="predicted"/>
<keyword evidence="1" id="KW-0472">Membrane</keyword>
<keyword evidence="1" id="KW-1133">Transmembrane helix</keyword>
<keyword evidence="1" id="KW-0812">Transmembrane</keyword>
<keyword evidence="3" id="KW-1185">Reference proteome</keyword>
<feature type="transmembrane region" description="Helical" evidence="1">
    <location>
        <begin position="12"/>
        <end position="32"/>
    </location>
</feature>
<evidence type="ECO:0000313" key="2">
    <source>
        <dbReference type="EMBL" id="KGO07591.1"/>
    </source>
</evidence>